<evidence type="ECO:0000313" key="5">
    <source>
        <dbReference type="Proteomes" id="UP001381693"/>
    </source>
</evidence>
<gene>
    <name evidence="4" type="ORF">SK128_023212</name>
</gene>
<dbReference type="Proteomes" id="UP001381693">
    <property type="component" value="Unassembled WGS sequence"/>
</dbReference>
<evidence type="ECO:0000313" key="4">
    <source>
        <dbReference type="EMBL" id="KAK7068162.1"/>
    </source>
</evidence>
<dbReference type="InterPro" id="IPR007084">
    <property type="entry name" value="BRICHOS_dom"/>
</dbReference>
<organism evidence="4 5">
    <name type="scientific">Halocaridina rubra</name>
    <name type="common">Hawaiian red shrimp</name>
    <dbReference type="NCBI Taxonomy" id="373956"/>
    <lineage>
        <taxon>Eukaryota</taxon>
        <taxon>Metazoa</taxon>
        <taxon>Ecdysozoa</taxon>
        <taxon>Arthropoda</taxon>
        <taxon>Crustacea</taxon>
        <taxon>Multicrustacea</taxon>
        <taxon>Malacostraca</taxon>
        <taxon>Eumalacostraca</taxon>
        <taxon>Eucarida</taxon>
        <taxon>Decapoda</taxon>
        <taxon>Pleocyemata</taxon>
        <taxon>Caridea</taxon>
        <taxon>Atyoidea</taxon>
        <taxon>Atyidae</taxon>
        <taxon>Halocaridina</taxon>
    </lineage>
</organism>
<dbReference type="AlphaFoldDB" id="A0AAN8WNB6"/>
<name>A0AAN8WNB6_HALRR</name>
<keyword evidence="5" id="KW-1185">Reference proteome</keyword>
<dbReference type="Pfam" id="PF04089">
    <property type="entry name" value="BRICHOS"/>
    <property type="match status" value="1"/>
</dbReference>
<feature type="chain" id="PRO_5042938220" description="BRICHOS domain-containing protein" evidence="2">
    <location>
        <begin position="20"/>
        <end position="151"/>
    </location>
</feature>
<feature type="domain" description="BRICHOS" evidence="3">
    <location>
        <begin position="67"/>
        <end position="147"/>
    </location>
</feature>
<accession>A0AAN8WNB6</accession>
<keyword evidence="1" id="KW-1015">Disulfide bond</keyword>
<evidence type="ECO:0000259" key="3">
    <source>
        <dbReference type="Pfam" id="PF04089"/>
    </source>
</evidence>
<reference evidence="4 5" key="1">
    <citation type="submission" date="2023-11" db="EMBL/GenBank/DDBJ databases">
        <title>Halocaridina rubra genome assembly.</title>
        <authorList>
            <person name="Smith C."/>
        </authorList>
    </citation>
    <scope>NUCLEOTIDE SEQUENCE [LARGE SCALE GENOMIC DNA]</scope>
    <source>
        <strain evidence="4">EP-1</strain>
        <tissue evidence="4">Whole</tissue>
    </source>
</reference>
<dbReference type="EMBL" id="JAXCGZ010017400">
    <property type="protein sequence ID" value="KAK7068162.1"/>
    <property type="molecule type" value="Genomic_DNA"/>
</dbReference>
<protein>
    <recommendedName>
        <fullName evidence="3">BRICHOS domain-containing protein</fullName>
    </recommendedName>
</protein>
<proteinExistence type="predicted"/>
<evidence type="ECO:0000256" key="1">
    <source>
        <dbReference type="ARBA" id="ARBA00023157"/>
    </source>
</evidence>
<feature type="signal peptide" evidence="2">
    <location>
        <begin position="1"/>
        <end position="19"/>
    </location>
</feature>
<comment type="caution">
    <text evidence="4">The sequence shown here is derived from an EMBL/GenBank/DDBJ whole genome shotgun (WGS) entry which is preliminary data.</text>
</comment>
<sequence length="151" mass="17404">MTNIILFTFFIVCVRESLAVTEEQEYKVCFKGPQKDGNLCMIAEVLVDTFTIYYRMDELSKQLVDMETLEDYNTGYGASRVASQEACLIRQLEKTFEARLSYLKSHDQTTLVEPEMDYEMKAVPVENPKEEIGDYLTAFCGELPMFKMIKG</sequence>
<keyword evidence="2" id="KW-0732">Signal</keyword>
<evidence type="ECO:0000256" key="2">
    <source>
        <dbReference type="SAM" id="SignalP"/>
    </source>
</evidence>